<evidence type="ECO:0000313" key="1">
    <source>
        <dbReference type="EMBL" id="KIY95474.1"/>
    </source>
</evidence>
<dbReference type="Pfam" id="PF00227">
    <property type="entry name" value="Proteasome"/>
    <property type="match status" value="1"/>
</dbReference>
<sequence length="59" mass="6240">MLADGQLTLGDKVLKHNGRKIRRLALGALGGFAGSTADGLTLFERLEAKLEQHPGQVVA</sequence>
<dbReference type="EMBL" id="KK103491">
    <property type="protein sequence ID" value="KIY95474.1"/>
    <property type="molecule type" value="Genomic_DNA"/>
</dbReference>
<dbReference type="STRING" id="145388.A0A0D2LV57"/>
<dbReference type="GO" id="GO:0051603">
    <property type="term" value="P:proteolysis involved in protein catabolic process"/>
    <property type="evidence" value="ECO:0007669"/>
    <property type="project" value="InterPro"/>
</dbReference>
<reference evidence="1 2" key="1">
    <citation type="journal article" date="2013" name="BMC Genomics">
        <title>Reconstruction of the lipid metabolism for the microalga Monoraphidium neglectum from its genome sequence reveals characteristics suitable for biofuel production.</title>
        <authorList>
            <person name="Bogen C."/>
            <person name="Al-Dilaimi A."/>
            <person name="Albersmeier A."/>
            <person name="Wichmann J."/>
            <person name="Grundmann M."/>
            <person name="Rupp O."/>
            <person name="Lauersen K.J."/>
            <person name="Blifernez-Klassen O."/>
            <person name="Kalinowski J."/>
            <person name="Goesmann A."/>
            <person name="Mussgnug J.H."/>
            <person name="Kruse O."/>
        </authorList>
    </citation>
    <scope>NUCLEOTIDE SEQUENCE [LARGE SCALE GENOMIC DNA]</scope>
    <source>
        <strain evidence="1 2">SAG 48.87</strain>
    </source>
</reference>
<dbReference type="InterPro" id="IPR001353">
    <property type="entry name" value="Proteasome_sua/b"/>
</dbReference>
<evidence type="ECO:0000313" key="2">
    <source>
        <dbReference type="Proteomes" id="UP000054498"/>
    </source>
</evidence>
<accession>A0A0D2LV57</accession>
<dbReference type="GO" id="GO:0005839">
    <property type="term" value="C:proteasome core complex"/>
    <property type="evidence" value="ECO:0007669"/>
    <property type="project" value="InterPro"/>
</dbReference>
<dbReference type="Proteomes" id="UP000054498">
    <property type="component" value="Unassembled WGS sequence"/>
</dbReference>
<gene>
    <name evidence="1" type="ORF">MNEG_12490</name>
</gene>
<dbReference type="Gene3D" id="3.60.20.10">
    <property type="entry name" value="Glutamine Phosphoribosylpyrophosphate, subunit 1, domain 1"/>
    <property type="match status" value="1"/>
</dbReference>
<dbReference type="SUPFAM" id="SSF56235">
    <property type="entry name" value="N-terminal nucleophile aminohydrolases (Ntn hydrolases)"/>
    <property type="match status" value="1"/>
</dbReference>
<keyword evidence="2" id="KW-1185">Reference proteome</keyword>
<dbReference type="RefSeq" id="XP_013894494.1">
    <property type="nucleotide sequence ID" value="XM_014039040.1"/>
</dbReference>
<dbReference type="KEGG" id="mng:MNEG_12490"/>
<organism evidence="1 2">
    <name type="scientific">Monoraphidium neglectum</name>
    <dbReference type="NCBI Taxonomy" id="145388"/>
    <lineage>
        <taxon>Eukaryota</taxon>
        <taxon>Viridiplantae</taxon>
        <taxon>Chlorophyta</taxon>
        <taxon>core chlorophytes</taxon>
        <taxon>Chlorophyceae</taxon>
        <taxon>CS clade</taxon>
        <taxon>Sphaeropleales</taxon>
        <taxon>Selenastraceae</taxon>
        <taxon>Monoraphidium</taxon>
    </lineage>
</organism>
<name>A0A0D2LV57_9CHLO</name>
<proteinExistence type="predicted"/>
<dbReference type="AlphaFoldDB" id="A0A0D2LV57"/>
<dbReference type="GeneID" id="25729858"/>
<dbReference type="InterPro" id="IPR029055">
    <property type="entry name" value="Ntn_hydrolases_N"/>
</dbReference>
<protein>
    <submittedName>
        <fullName evidence="1">Uncharacterized protein</fullName>
    </submittedName>
</protein>